<feature type="region of interest" description="Disordered" evidence="4">
    <location>
        <begin position="65"/>
        <end position="91"/>
    </location>
</feature>
<dbReference type="OrthoDB" id="118550at2759"/>
<dbReference type="GO" id="GO:0003700">
    <property type="term" value="F:DNA-binding transcription factor activity"/>
    <property type="evidence" value="ECO:0007669"/>
    <property type="project" value="InterPro"/>
</dbReference>
<keyword evidence="1" id="KW-0805">Transcription regulation</keyword>
<keyword evidence="3" id="KW-0539">Nucleus</keyword>
<dbReference type="PANTHER" id="PTHR43952">
    <property type="entry name" value="MYB FAMILY TRANSCRIPTION FACTOR-RELATED"/>
    <property type="match status" value="1"/>
</dbReference>
<accession>A0A9Q0K9I5</accession>
<organism evidence="5 6">
    <name type="scientific">Protea cynaroides</name>
    <dbReference type="NCBI Taxonomy" id="273540"/>
    <lineage>
        <taxon>Eukaryota</taxon>
        <taxon>Viridiplantae</taxon>
        <taxon>Streptophyta</taxon>
        <taxon>Embryophyta</taxon>
        <taxon>Tracheophyta</taxon>
        <taxon>Spermatophyta</taxon>
        <taxon>Magnoliopsida</taxon>
        <taxon>Proteales</taxon>
        <taxon>Proteaceae</taxon>
        <taxon>Protea</taxon>
    </lineage>
</organism>
<proteinExistence type="predicted"/>
<evidence type="ECO:0000256" key="1">
    <source>
        <dbReference type="ARBA" id="ARBA00023015"/>
    </source>
</evidence>
<evidence type="ECO:0000256" key="4">
    <source>
        <dbReference type="SAM" id="MobiDB-lite"/>
    </source>
</evidence>
<name>A0A9Q0K9I5_9MAGN</name>
<reference evidence="5" key="1">
    <citation type="journal article" date="2023" name="Plant J.">
        <title>The genome of the king protea, Protea cynaroides.</title>
        <authorList>
            <person name="Chang J."/>
            <person name="Duong T.A."/>
            <person name="Schoeman C."/>
            <person name="Ma X."/>
            <person name="Roodt D."/>
            <person name="Barker N."/>
            <person name="Li Z."/>
            <person name="Van de Peer Y."/>
            <person name="Mizrachi E."/>
        </authorList>
    </citation>
    <scope>NUCLEOTIDE SEQUENCE</scope>
    <source>
        <tissue evidence="5">Young leaves</tissue>
    </source>
</reference>
<dbReference type="Gene3D" id="1.10.10.60">
    <property type="entry name" value="Homeodomain-like"/>
    <property type="match status" value="1"/>
</dbReference>
<feature type="compositionally biased region" description="Low complexity" evidence="4">
    <location>
        <begin position="76"/>
        <end position="88"/>
    </location>
</feature>
<evidence type="ECO:0000313" key="6">
    <source>
        <dbReference type="Proteomes" id="UP001141806"/>
    </source>
</evidence>
<comment type="caution">
    <text evidence="5">The sequence shown here is derived from an EMBL/GenBank/DDBJ whole genome shotgun (WGS) entry which is preliminary data.</text>
</comment>
<feature type="region of interest" description="Disordered" evidence="4">
    <location>
        <begin position="118"/>
        <end position="147"/>
    </location>
</feature>
<keyword evidence="6" id="KW-1185">Reference proteome</keyword>
<keyword evidence="2" id="KW-0804">Transcription</keyword>
<evidence type="ECO:0000256" key="2">
    <source>
        <dbReference type="ARBA" id="ARBA00023163"/>
    </source>
</evidence>
<dbReference type="EMBL" id="JAMYWD010000007">
    <property type="protein sequence ID" value="KAJ4966378.1"/>
    <property type="molecule type" value="Genomic_DNA"/>
</dbReference>
<dbReference type="InterPro" id="IPR009057">
    <property type="entry name" value="Homeodomain-like_sf"/>
</dbReference>
<protein>
    <submittedName>
        <fullName evidence="5">Uncharacterized protein</fullName>
    </submittedName>
</protein>
<dbReference type="Proteomes" id="UP001141806">
    <property type="component" value="Unassembled WGS sequence"/>
</dbReference>
<dbReference type="AlphaFoldDB" id="A0A9Q0K9I5"/>
<dbReference type="SUPFAM" id="SSF46689">
    <property type="entry name" value="Homeodomain-like"/>
    <property type="match status" value="1"/>
</dbReference>
<feature type="compositionally biased region" description="Polar residues" evidence="4">
    <location>
        <begin position="65"/>
        <end position="75"/>
    </location>
</feature>
<dbReference type="InterPro" id="IPR044636">
    <property type="entry name" value="RADIALIS-like"/>
</dbReference>
<evidence type="ECO:0000256" key="3">
    <source>
        <dbReference type="ARBA" id="ARBA00023242"/>
    </source>
</evidence>
<sequence>MPSSNDDNSNRENLEVSFVDFAGVMGVRDYIFFSSFWIGSSTDFPTLHLCLIIISYLSSNTGVSRTPFKSSPGMASNSRTSSCSSGSSWTPKQNKLFEKALALHDKDTPDRWQNVARYVGPSGGKGIGRGTEASEVSKAPVKVKQGS</sequence>
<gene>
    <name evidence="5" type="ORF">NE237_018227</name>
</gene>
<dbReference type="PANTHER" id="PTHR43952:SF75">
    <property type="entry name" value="PROTEIN RADIALIS-LIKE 6"/>
    <property type="match status" value="1"/>
</dbReference>
<evidence type="ECO:0000313" key="5">
    <source>
        <dbReference type="EMBL" id="KAJ4966378.1"/>
    </source>
</evidence>